<sequence length="65" mass="6699">MTGIPLVWRKSSRSSGEGGNCVELALTTGAAFVRDSKNPDGPVLAWAPAALGALLGRVKDGRFDG</sequence>
<evidence type="ECO:0000259" key="1">
    <source>
        <dbReference type="Pfam" id="PF04149"/>
    </source>
</evidence>
<proteinExistence type="predicted"/>
<evidence type="ECO:0000313" key="2">
    <source>
        <dbReference type="EMBL" id="MBB5804093.1"/>
    </source>
</evidence>
<name>A0A7W9HKP9_9PSEU</name>
<reference evidence="2 3" key="1">
    <citation type="submission" date="2020-08" db="EMBL/GenBank/DDBJ databases">
        <title>Sequencing the genomes of 1000 actinobacteria strains.</title>
        <authorList>
            <person name="Klenk H.-P."/>
        </authorList>
    </citation>
    <scope>NUCLEOTIDE SEQUENCE [LARGE SCALE GENOMIC DNA]</scope>
    <source>
        <strain evidence="2 3">DSM 45486</strain>
    </source>
</reference>
<dbReference type="InterPro" id="IPR007278">
    <property type="entry name" value="DUF397"/>
</dbReference>
<dbReference type="Proteomes" id="UP000552097">
    <property type="component" value="Unassembled WGS sequence"/>
</dbReference>
<dbReference type="RefSeq" id="WP_184921780.1">
    <property type="nucleotide sequence ID" value="NZ_JACHMO010000001.1"/>
</dbReference>
<keyword evidence="3" id="KW-1185">Reference proteome</keyword>
<comment type="caution">
    <text evidence="2">The sequence shown here is derived from an EMBL/GenBank/DDBJ whole genome shotgun (WGS) entry which is preliminary data.</text>
</comment>
<dbReference type="AlphaFoldDB" id="A0A7W9HKP9"/>
<protein>
    <recommendedName>
        <fullName evidence="1">DUF397 domain-containing protein</fullName>
    </recommendedName>
</protein>
<dbReference type="EMBL" id="JACHMO010000001">
    <property type="protein sequence ID" value="MBB5804093.1"/>
    <property type="molecule type" value="Genomic_DNA"/>
</dbReference>
<feature type="domain" description="DUF397" evidence="1">
    <location>
        <begin position="6"/>
        <end position="59"/>
    </location>
</feature>
<organism evidence="2 3">
    <name type="scientific">Saccharothrix ecbatanensis</name>
    <dbReference type="NCBI Taxonomy" id="1105145"/>
    <lineage>
        <taxon>Bacteria</taxon>
        <taxon>Bacillati</taxon>
        <taxon>Actinomycetota</taxon>
        <taxon>Actinomycetes</taxon>
        <taxon>Pseudonocardiales</taxon>
        <taxon>Pseudonocardiaceae</taxon>
        <taxon>Saccharothrix</taxon>
    </lineage>
</organism>
<accession>A0A7W9HKP9</accession>
<evidence type="ECO:0000313" key="3">
    <source>
        <dbReference type="Proteomes" id="UP000552097"/>
    </source>
</evidence>
<gene>
    <name evidence="2" type="ORF">F4560_003861</name>
</gene>
<dbReference type="Pfam" id="PF04149">
    <property type="entry name" value="DUF397"/>
    <property type="match status" value="1"/>
</dbReference>